<dbReference type="Proteomes" id="UP000019443">
    <property type="component" value="Plasmid pLPU83d"/>
</dbReference>
<dbReference type="HOGENOM" id="CLU_3332110_0_0_5"/>
<keyword evidence="1" id="KW-0614">Plasmid</keyword>
<geneLocation type="plasmid" evidence="1 2">
    <name>pLPU83d</name>
</geneLocation>
<reference evidence="1" key="1">
    <citation type="submission" date="2013-11" db="EMBL/GenBank/DDBJ databases">
        <title>Draft genome sequence of the broad-host-range Rhizobium sp. LPU83 strain, a member of the low-genetic diversity Oregon-like Rhizobium sp. group.</title>
        <authorList>
            <person name="Wibberg D."/>
            <person name="Puehler A."/>
            <person name="Schlueter A."/>
        </authorList>
    </citation>
    <scope>NUCLEOTIDE SEQUENCE [LARGE SCALE GENOMIC DNA]</scope>
    <source>
        <strain evidence="1">LPU83</strain>
        <plasmid evidence="1">pLPU83d</plasmid>
    </source>
</reference>
<protein>
    <submittedName>
        <fullName evidence="1">Uncharacterized protein</fullName>
    </submittedName>
</protein>
<evidence type="ECO:0000313" key="2">
    <source>
        <dbReference type="Proteomes" id="UP000019443"/>
    </source>
</evidence>
<gene>
    <name evidence="1" type="ORF">LPU83_pLPU83d_1593</name>
</gene>
<keyword evidence="2" id="KW-1185">Reference proteome</keyword>
<sequence>MRLGQPRQFGQFLETDIAPGVLLHELAGAAQLRLAIKS</sequence>
<organism evidence="1 2">
    <name type="scientific">Rhizobium favelukesii</name>
    <dbReference type="NCBI Taxonomy" id="348824"/>
    <lineage>
        <taxon>Bacteria</taxon>
        <taxon>Pseudomonadati</taxon>
        <taxon>Pseudomonadota</taxon>
        <taxon>Alphaproteobacteria</taxon>
        <taxon>Hyphomicrobiales</taxon>
        <taxon>Rhizobiaceae</taxon>
        <taxon>Rhizobium/Agrobacterium group</taxon>
        <taxon>Rhizobium</taxon>
    </lineage>
</organism>
<dbReference type="AlphaFoldDB" id="W6RWJ6"/>
<dbReference type="KEGG" id="rhl:LPU83_pLPU83d_1593"/>
<accession>W6RWJ6</accession>
<name>W6RWJ6_9HYPH</name>
<dbReference type="EMBL" id="HG916855">
    <property type="protein sequence ID" value="CDM62963.1"/>
    <property type="molecule type" value="Genomic_DNA"/>
</dbReference>
<proteinExistence type="predicted"/>
<evidence type="ECO:0000313" key="1">
    <source>
        <dbReference type="EMBL" id="CDM62963.1"/>
    </source>
</evidence>